<evidence type="ECO:0000313" key="8">
    <source>
        <dbReference type="Proteomes" id="UP000243052"/>
    </source>
</evidence>
<sequence length="226" mass="25563">MKLCQKEGVTYRELQPKSMGTLTRNETASGSNLRLKLLKTWTVPPKIKPGRKPKVNNSNPNEASDEDDDIDTNGKRRRQNREAQRAYRERQAKRFSELEDEKALLEQKIVKIKQELVSVEAGYRVKLAEMERQNGILLNRIRILESNAKIHNVESQQANTTLISIRRKKVPNTLVNLPVFKRLTDSSESEISAARSNSCRIDGPGDEGCGFCFNGSTCVCKQNGAF</sequence>
<evidence type="ECO:0000313" key="7">
    <source>
        <dbReference type="EMBL" id="AMD20724.1"/>
    </source>
</evidence>
<dbReference type="InterPro" id="IPR004827">
    <property type="entry name" value="bZIP"/>
</dbReference>
<accession>A0A0X8HSN8</accession>
<dbReference type="GO" id="GO:0000976">
    <property type="term" value="F:transcription cis-regulatory region binding"/>
    <property type="evidence" value="ECO:0007669"/>
    <property type="project" value="InterPro"/>
</dbReference>
<evidence type="ECO:0000256" key="3">
    <source>
        <dbReference type="ARBA" id="ARBA00023163"/>
    </source>
</evidence>
<comment type="subcellular location">
    <subcellularLocation>
        <location evidence="1">Nucleus</location>
    </subcellularLocation>
</comment>
<reference evidence="7 8" key="1">
    <citation type="submission" date="2016-01" db="EMBL/GenBank/DDBJ databases">
        <title>Genome sequence of the yeast Holleya sinecauda.</title>
        <authorList>
            <person name="Dietrich F.S."/>
        </authorList>
    </citation>
    <scope>NUCLEOTIDE SEQUENCE [LARGE SCALE GENOMIC DNA]</scope>
    <source>
        <strain evidence="7 8">ATCC 58844</strain>
    </source>
</reference>
<keyword evidence="8" id="KW-1185">Reference proteome</keyword>
<organism evidence="7 8">
    <name type="scientific">Eremothecium sinecaudum</name>
    <dbReference type="NCBI Taxonomy" id="45286"/>
    <lineage>
        <taxon>Eukaryota</taxon>
        <taxon>Fungi</taxon>
        <taxon>Dikarya</taxon>
        <taxon>Ascomycota</taxon>
        <taxon>Saccharomycotina</taxon>
        <taxon>Saccharomycetes</taxon>
        <taxon>Saccharomycetales</taxon>
        <taxon>Saccharomycetaceae</taxon>
        <taxon>Eremothecium</taxon>
    </lineage>
</organism>
<protein>
    <submittedName>
        <fullName evidence="7">HDL020Cp</fullName>
    </submittedName>
</protein>
<dbReference type="PROSITE" id="PS00036">
    <property type="entry name" value="BZIP_BASIC"/>
    <property type="match status" value="1"/>
</dbReference>
<keyword evidence="3" id="KW-0804">Transcription</keyword>
<dbReference type="SUPFAM" id="SSF57959">
    <property type="entry name" value="Leucine zipper domain"/>
    <property type="match status" value="1"/>
</dbReference>
<evidence type="ECO:0000256" key="5">
    <source>
        <dbReference type="SAM" id="MobiDB-lite"/>
    </source>
</evidence>
<evidence type="ECO:0000259" key="6">
    <source>
        <dbReference type="PROSITE" id="PS00036"/>
    </source>
</evidence>
<dbReference type="Gene3D" id="1.20.5.170">
    <property type="match status" value="1"/>
</dbReference>
<dbReference type="Proteomes" id="UP000243052">
    <property type="component" value="Chromosome iv"/>
</dbReference>
<dbReference type="PANTHER" id="PTHR40621">
    <property type="entry name" value="TRANSCRIPTION FACTOR KAPC-RELATED"/>
    <property type="match status" value="1"/>
</dbReference>
<dbReference type="GO" id="GO:0090575">
    <property type="term" value="C:RNA polymerase II transcription regulator complex"/>
    <property type="evidence" value="ECO:0007669"/>
    <property type="project" value="TreeGrafter"/>
</dbReference>
<dbReference type="InterPro" id="IPR046347">
    <property type="entry name" value="bZIP_sf"/>
</dbReference>
<dbReference type="CDD" id="cd14688">
    <property type="entry name" value="bZIP_YAP"/>
    <property type="match status" value="1"/>
</dbReference>
<evidence type="ECO:0000256" key="4">
    <source>
        <dbReference type="ARBA" id="ARBA00023242"/>
    </source>
</evidence>
<name>A0A0X8HSN8_9SACH</name>
<dbReference type="InterPro" id="IPR050936">
    <property type="entry name" value="AP-1-like"/>
</dbReference>
<proteinExistence type="predicted"/>
<keyword evidence="4" id="KW-0539">Nucleus</keyword>
<feature type="region of interest" description="Disordered" evidence="5">
    <location>
        <begin position="44"/>
        <end position="89"/>
    </location>
</feature>
<dbReference type="GO" id="GO:0001228">
    <property type="term" value="F:DNA-binding transcription activator activity, RNA polymerase II-specific"/>
    <property type="evidence" value="ECO:0007669"/>
    <property type="project" value="TreeGrafter"/>
</dbReference>
<evidence type="ECO:0000256" key="2">
    <source>
        <dbReference type="ARBA" id="ARBA00023015"/>
    </source>
</evidence>
<gene>
    <name evidence="7" type="ORF">AW171_hschr42631</name>
</gene>
<dbReference type="STRING" id="45286.A0A0X8HSN8"/>
<dbReference type="OrthoDB" id="2285533at2759"/>
<dbReference type="EMBL" id="CP014244">
    <property type="protein sequence ID" value="AMD20724.1"/>
    <property type="molecule type" value="Genomic_DNA"/>
</dbReference>
<feature type="compositionally biased region" description="Basic and acidic residues" evidence="5">
    <location>
        <begin position="80"/>
        <end position="89"/>
    </location>
</feature>
<dbReference type="RefSeq" id="XP_017987720.1">
    <property type="nucleotide sequence ID" value="XM_018131702.1"/>
</dbReference>
<dbReference type="PANTHER" id="PTHR40621:SF6">
    <property type="entry name" value="AP-1-LIKE TRANSCRIPTION FACTOR YAP1-RELATED"/>
    <property type="match status" value="1"/>
</dbReference>
<dbReference type="GeneID" id="28723984"/>
<evidence type="ECO:0000256" key="1">
    <source>
        <dbReference type="ARBA" id="ARBA00004123"/>
    </source>
</evidence>
<dbReference type="AlphaFoldDB" id="A0A0X8HSN8"/>
<feature type="domain" description="BZIP" evidence="6">
    <location>
        <begin position="75"/>
        <end position="90"/>
    </location>
</feature>
<keyword evidence="2" id="KW-0805">Transcription regulation</keyword>